<dbReference type="PROSITE" id="PS50016">
    <property type="entry name" value="ZF_PHD_2"/>
    <property type="match status" value="2"/>
</dbReference>
<evidence type="ECO:0000256" key="8">
    <source>
        <dbReference type="SAM" id="MobiDB-lite"/>
    </source>
</evidence>
<feature type="compositionally biased region" description="Low complexity" evidence="8">
    <location>
        <begin position="828"/>
        <end position="865"/>
    </location>
</feature>
<evidence type="ECO:0008006" key="14">
    <source>
        <dbReference type="Google" id="ProtNLM"/>
    </source>
</evidence>
<feature type="compositionally biased region" description="Basic and acidic residues" evidence="8">
    <location>
        <begin position="472"/>
        <end position="484"/>
    </location>
</feature>
<sequence>MLSNSVMSSNNVVHSSSPQPMVNSIGKVEEQGLVVSLKDSTQQQPLVNGDLASVNDCTEVGGEEPSLASKVEVENKTVIIDQHYEPPLKKTKLENNLNALGANTQSTLQRSSTSVENKPSPVVKIIRMAPSPIPSAEESSLSDDFAEENSTSVATEPLKTIITQVTTTSTTTTTVVSTEMRIAKVPSKASVVVTKPDVSTKENSAVSTLTTMTKTTVTKICSPGLDGQSEASQIEMVTQEQRTALSASISKSKTDTSGKTSVLSVAVSLEDSSSTKGRVRLLKFSRTKKTRSDTALPSYRKFVTKSSRKSIFVLPYDDLKVLARRGGFREVYRLQTVKSLAGVSLMLRLLWASLRWDDMAVKPSAAVGTTRTETSDTEITTTEIIKRRDVGPYGIRSEYCIRKIICPLGVPETPKETHTPQRKGLRSSALRPKKPEPAKQTGPVVIETWVAEEELDLWEIRAFSERVEKEKAQAAEQAKKRLEQKPGSITPTPTGTPSTPVATPKVIVSSLSGQGTPSTKVVLSSKMGTPVTFQQNKNFQQSFATWVKQGQSTQGAGTETTVATSGGHTFQITGTSVGGKVVTTKLPLPANSKIVTVNVPTSQGGVVQQKVLGIIPSSTAGGAQTYTTFQPRTTTLNIRHNTPVSQQQVLAAGGQIRPGMTVIRTPIQQTGPMGKTILRTPLVVQQGQGGQQVVTQIIRGQAVSTAISGASPVATVTGQAAASPTTAGQTPPGTPRAQGQGQVKLTLAQLTQLTQKQQAGSGVDRQAGVGGTQQALTVMVQGQGQTTGQLQVIPHGVTVIPGPGQQLMQAALPNGQVQRFLFTPLASAATPTSSTTTTVPTSTKTPAQPAQKAAAPVQAGATPLATTSNPSLATPQGQLPPQTQAQMPIQSPTSLQVKTQGGTVQLQQTPQLISMSGLQQQVLAQLQAQQGGGSLPQHIKLQLPIQIQQTGTTSAQGGQIGNVVTIQAASVQEQLQRIQQLREQQQQKKRQAAEAKREQALNSASQSDIIQKQVVMKQNAVIEHLKQKKTMTPAEREENQRMIVCNQVMKFILDRIDKDERQAAKRRKKEEVVEAKRRLANASKLSSLLYRHKESLKMEILKKRALLDKELQLEAQEELKRDLLRMRREKERAQAAAQQAVQAAAAAAHNQQQHALAHAHGITPQHHLTTGVTSTHKRKREEERDTTTSAKSKKKKMISTTCTKESKKDTKLYCICKTPYDETKFYIGCDLCTNWYHGDCVGITEKEAKKMDDYICVGCKRGQEGSTEELFCICQTPYDESQFYIGCDRCQNWYHGRCVGILQSEANHIDEYVCPQCQSTEDAMTVFTPLTDKDYEGLRRILRSLQAHKMAWPFLEPVDPNDAPDYYRVIKEPMDLYTMEERIQKREYIKLTEFVADMTKIFDNCRYYNPSDSPFYQCAEVLETFFVQKLKGFKASRSKGKKKKFLLSNNGSHVGLITTNYNQLHLSSLLKSKCQKDKPCGSL</sequence>
<dbReference type="GO" id="GO:0006357">
    <property type="term" value="P:regulation of transcription by RNA polymerase II"/>
    <property type="evidence" value="ECO:0007669"/>
    <property type="project" value="InterPro"/>
</dbReference>
<dbReference type="PROSITE" id="PS50014">
    <property type="entry name" value="BROMODOMAIN_2"/>
    <property type="match status" value="1"/>
</dbReference>
<keyword evidence="4 5" id="KW-0103">Bromodomain</keyword>
<dbReference type="Gene3D" id="3.30.40.10">
    <property type="entry name" value="Zinc/RING finger domain, C3HC4 (zinc finger)"/>
    <property type="match status" value="2"/>
</dbReference>
<feature type="compositionally biased region" description="Low complexity" evidence="8">
    <location>
        <begin position="485"/>
        <end position="502"/>
    </location>
</feature>
<keyword evidence="2 6" id="KW-0863">Zinc-finger</keyword>
<accession>A0A5J5DNY0</accession>
<dbReference type="InterPro" id="IPR001965">
    <property type="entry name" value="Znf_PHD"/>
</dbReference>
<dbReference type="InterPro" id="IPR018359">
    <property type="entry name" value="Bromodomain_CS"/>
</dbReference>
<keyword evidence="13" id="KW-1185">Reference proteome</keyword>
<evidence type="ECO:0000256" key="2">
    <source>
        <dbReference type="ARBA" id="ARBA00022771"/>
    </source>
</evidence>
<dbReference type="InterPro" id="IPR038028">
    <property type="entry name" value="BPTF"/>
</dbReference>
<feature type="region of interest" description="Disordered" evidence="8">
    <location>
        <begin position="720"/>
        <end position="739"/>
    </location>
</feature>
<dbReference type="PRINTS" id="PR00503">
    <property type="entry name" value="BROMODOMAIN"/>
</dbReference>
<keyword evidence="7" id="KW-0175">Coiled coil</keyword>
<evidence type="ECO:0000259" key="10">
    <source>
        <dbReference type="PROSITE" id="PS50016"/>
    </source>
</evidence>
<evidence type="ECO:0000256" key="7">
    <source>
        <dbReference type="SAM" id="Coils"/>
    </source>
</evidence>
<dbReference type="InterPro" id="IPR001487">
    <property type="entry name" value="Bromodomain"/>
</dbReference>
<keyword evidence="3" id="KW-0862">Zinc</keyword>
<feature type="region of interest" description="Disordered" evidence="8">
    <location>
        <begin position="472"/>
        <end position="502"/>
    </location>
</feature>
<dbReference type="CDD" id="cd05509">
    <property type="entry name" value="Bromo_gcn5_like"/>
    <property type="match status" value="1"/>
</dbReference>
<proteinExistence type="predicted"/>
<evidence type="ECO:0000256" key="3">
    <source>
        <dbReference type="ARBA" id="ARBA00022833"/>
    </source>
</evidence>
<feature type="domain" description="PHD-type" evidence="10">
    <location>
        <begin position="1269"/>
        <end position="1320"/>
    </location>
</feature>
<dbReference type="GO" id="GO:0000978">
    <property type="term" value="F:RNA polymerase II cis-regulatory region sequence-specific DNA binding"/>
    <property type="evidence" value="ECO:0007669"/>
    <property type="project" value="TreeGrafter"/>
</dbReference>
<dbReference type="EMBL" id="VOFY01000002">
    <property type="protein sequence ID" value="KAA8595026.1"/>
    <property type="molecule type" value="Genomic_DNA"/>
</dbReference>
<feature type="coiled-coil region" evidence="7">
    <location>
        <begin position="1109"/>
        <end position="1143"/>
    </location>
</feature>
<dbReference type="Pfam" id="PF00628">
    <property type="entry name" value="PHD"/>
    <property type="match status" value="2"/>
</dbReference>
<dbReference type="SMART" id="SM00249">
    <property type="entry name" value="PHD"/>
    <property type="match status" value="2"/>
</dbReference>
<feature type="region of interest" description="Disordered" evidence="8">
    <location>
        <begin position="1"/>
        <end position="22"/>
    </location>
</feature>
<dbReference type="PANTHER" id="PTHR45975:SF2">
    <property type="entry name" value="NUCLEOSOME-REMODELING FACTOR SUBUNIT BPTF"/>
    <property type="match status" value="1"/>
</dbReference>
<dbReference type="PROSITE" id="PS50064">
    <property type="entry name" value="ZF_PARP_2"/>
    <property type="match status" value="1"/>
</dbReference>
<evidence type="ECO:0000259" key="9">
    <source>
        <dbReference type="PROSITE" id="PS50014"/>
    </source>
</evidence>
<dbReference type="GO" id="GO:0016589">
    <property type="term" value="C:NURF complex"/>
    <property type="evidence" value="ECO:0007669"/>
    <property type="project" value="InterPro"/>
</dbReference>
<dbReference type="FunFam" id="1.20.920.10:FF:000018">
    <property type="entry name" value="nucleosome-remodeling factor subunit BPTF isoform X1"/>
    <property type="match status" value="1"/>
</dbReference>
<evidence type="ECO:0000256" key="1">
    <source>
        <dbReference type="ARBA" id="ARBA00022723"/>
    </source>
</evidence>
<evidence type="ECO:0000256" key="4">
    <source>
        <dbReference type="ARBA" id="ARBA00023117"/>
    </source>
</evidence>
<feature type="compositionally biased region" description="Polar residues" evidence="8">
    <location>
        <begin position="866"/>
        <end position="886"/>
    </location>
</feature>
<dbReference type="SUPFAM" id="SSF47370">
    <property type="entry name" value="Bromodomain"/>
    <property type="match status" value="1"/>
</dbReference>
<feature type="domain" description="PARP-type" evidence="11">
    <location>
        <begin position="1244"/>
        <end position="1346"/>
    </location>
</feature>
<dbReference type="GO" id="GO:0008270">
    <property type="term" value="F:zinc ion binding"/>
    <property type="evidence" value="ECO:0007669"/>
    <property type="project" value="UniProtKB-KW"/>
</dbReference>
<dbReference type="InterPro" id="IPR036427">
    <property type="entry name" value="Bromodomain-like_sf"/>
</dbReference>
<feature type="coiled-coil region" evidence="7">
    <location>
        <begin position="968"/>
        <end position="1003"/>
    </location>
</feature>
<dbReference type="SMART" id="SM00297">
    <property type="entry name" value="BROMO"/>
    <property type="match status" value="1"/>
</dbReference>
<evidence type="ECO:0000256" key="5">
    <source>
        <dbReference type="PROSITE-ProRule" id="PRU00035"/>
    </source>
</evidence>
<protein>
    <recommendedName>
        <fullName evidence="14">Bromodomain PHD finger transcription factor</fullName>
    </recommendedName>
</protein>
<feature type="domain" description="PHD-type" evidence="10">
    <location>
        <begin position="1211"/>
        <end position="1262"/>
    </location>
</feature>
<feature type="domain" description="Bromo" evidence="9">
    <location>
        <begin position="1346"/>
        <end position="1416"/>
    </location>
</feature>
<evidence type="ECO:0000313" key="13">
    <source>
        <dbReference type="Proteomes" id="UP000327493"/>
    </source>
</evidence>
<evidence type="ECO:0000313" key="12">
    <source>
        <dbReference type="EMBL" id="KAA8595026.1"/>
    </source>
</evidence>
<gene>
    <name evidence="12" type="ORF">FQN60_012161</name>
</gene>
<dbReference type="InterPro" id="IPR011011">
    <property type="entry name" value="Znf_FYVE_PHD"/>
</dbReference>
<evidence type="ECO:0000259" key="11">
    <source>
        <dbReference type="PROSITE" id="PS50064"/>
    </source>
</evidence>
<keyword evidence="1" id="KW-0479">Metal-binding</keyword>
<feature type="region of interest" description="Disordered" evidence="8">
    <location>
        <begin position="1167"/>
        <end position="1191"/>
    </location>
</feature>
<dbReference type="PANTHER" id="PTHR45975">
    <property type="entry name" value="NUCLEOSOME-REMODELING FACTOR SUBUNIT BPTF"/>
    <property type="match status" value="1"/>
</dbReference>
<dbReference type="InterPro" id="IPR019787">
    <property type="entry name" value="Znf_PHD-finger"/>
</dbReference>
<feature type="region of interest" description="Disordered" evidence="8">
    <location>
        <begin position="828"/>
        <end position="886"/>
    </location>
</feature>
<dbReference type="InterPro" id="IPR001510">
    <property type="entry name" value="Znf_PARP"/>
</dbReference>
<reference evidence="12 13" key="1">
    <citation type="submission" date="2019-08" db="EMBL/GenBank/DDBJ databases">
        <title>A chromosome-level genome assembly, high-density linkage maps, and genome scans reveal the genomic architecture of hybrid incompatibilities underlying speciation via character displacement in darters (Percidae: Etheostominae).</title>
        <authorList>
            <person name="Moran R.L."/>
            <person name="Catchen J.M."/>
            <person name="Fuller R.C."/>
        </authorList>
    </citation>
    <scope>NUCLEOTIDE SEQUENCE [LARGE SCALE GENOMIC DNA]</scope>
    <source>
        <strain evidence="12">EspeVRDwgs_2016</strain>
        <tissue evidence="12">Muscle</tissue>
    </source>
</reference>
<evidence type="ECO:0000256" key="6">
    <source>
        <dbReference type="PROSITE-ProRule" id="PRU00146"/>
    </source>
</evidence>
<dbReference type="CDD" id="cd15560">
    <property type="entry name" value="PHD2_3_BPTF"/>
    <property type="match status" value="2"/>
</dbReference>
<dbReference type="PROSITE" id="PS00633">
    <property type="entry name" value="BROMODOMAIN_1"/>
    <property type="match status" value="1"/>
</dbReference>
<dbReference type="SUPFAM" id="SSF57903">
    <property type="entry name" value="FYVE/PHD zinc finger"/>
    <property type="match status" value="2"/>
</dbReference>
<dbReference type="FunFam" id="3.30.40.10:FF:000048">
    <property type="entry name" value="nucleosome-remodeling factor subunit BPTF isoform X1"/>
    <property type="match status" value="2"/>
</dbReference>
<name>A0A5J5DNY0_9PERO</name>
<feature type="compositionally biased region" description="Low complexity" evidence="8">
    <location>
        <begin position="720"/>
        <end position="731"/>
    </location>
</feature>
<organism evidence="12 13">
    <name type="scientific">Etheostoma spectabile</name>
    <name type="common">orangethroat darter</name>
    <dbReference type="NCBI Taxonomy" id="54343"/>
    <lineage>
        <taxon>Eukaryota</taxon>
        <taxon>Metazoa</taxon>
        <taxon>Chordata</taxon>
        <taxon>Craniata</taxon>
        <taxon>Vertebrata</taxon>
        <taxon>Euteleostomi</taxon>
        <taxon>Actinopterygii</taxon>
        <taxon>Neopterygii</taxon>
        <taxon>Teleostei</taxon>
        <taxon>Neoteleostei</taxon>
        <taxon>Acanthomorphata</taxon>
        <taxon>Eupercaria</taxon>
        <taxon>Perciformes</taxon>
        <taxon>Percoidei</taxon>
        <taxon>Percidae</taxon>
        <taxon>Etheostomatinae</taxon>
        <taxon>Etheostoma</taxon>
    </lineage>
</organism>
<dbReference type="Gene3D" id="1.20.920.10">
    <property type="entry name" value="Bromodomain-like"/>
    <property type="match status" value="1"/>
</dbReference>
<feature type="region of interest" description="Disordered" evidence="8">
    <location>
        <begin position="411"/>
        <end position="441"/>
    </location>
</feature>
<comment type="caution">
    <text evidence="12">The sequence shown here is derived from an EMBL/GenBank/DDBJ whole genome shotgun (WGS) entry which is preliminary data.</text>
</comment>
<dbReference type="Pfam" id="PF00439">
    <property type="entry name" value="Bromodomain"/>
    <property type="match status" value="1"/>
</dbReference>
<dbReference type="Proteomes" id="UP000327493">
    <property type="component" value="Chromosome 2"/>
</dbReference>
<dbReference type="InterPro" id="IPR013083">
    <property type="entry name" value="Znf_RING/FYVE/PHD"/>
</dbReference>
<feature type="coiled-coil region" evidence="7">
    <location>
        <begin position="1058"/>
        <end position="1085"/>
    </location>
</feature>
<feature type="compositionally biased region" description="Low complexity" evidence="8">
    <location>
        <begin position="1"/>
        <end position="17"/>
    </location>
</feature>